<reference evidence="3" key="1">
    <citation type="submission" date="2016-11" db="EMBL/GenBank/DDBJ databases">
        <authorList>
            <person name="Varghese N."/>
            <person name="Submissions S."/>
        </authorList>
    </citation>
    <scope>NUCLEOTIDE SEQUENCE [LARGE SCALE GENOMIC DNA]</scope>
    <source>
        <strain evidence="3">DSM 15449</strain>
    </source>
</reference>
<dbReference type="EMBL" id="FQXJ01000005">
    <property type="protein sequence ID" value="SHH81757.1"/>
    <property type="molecule type" value="Genomic_DNA"/>
</dbReference>
<gene>
    <name evidence="2" type="ORF">SAMN02746098_01425</name>
</gene>
<organism evidence="2 3">
    <name type="scientific">Desulfosporosinus lacus DSM 15449</name>
    <dbReference type="NCBI Taxonomy" id="1121420"/>
    <lineage>
        <taxon>Bacteria</taxon>
        <taxon>Bacillati</taxon>
        <taxon>Bacillota</taxon>
        <taxon>Clostridia</taxon>
        <taxon>Eubacteriales</taxon>
        <taxon>Desulfitobacteriaceae</taxon>
        <taxon>Desulfosporosinus</taxon>
    </lineage>
</organism>
<keyword evidence="3" id="KW-1185">Reference proteome</keyword>
<protein>
    <submittedName>
        <fullName evidence="2">Uncharacterized protein</fullName>
    </submittedName>
</protein>
<evidence type="ECO:0000256" key="1">
    <source>
        <dbReference type="SAM" id="Phobius"/>
    </source>
</evidence>
<keyword evidence="1" id="KW-1133">Transmembrane helix</keyword>
<sequence length="106" mass="12099">MSFFKLGEMVSYKAISILFYVGFIPLIAQSYMLGKNIYETNTYSKSIQVNQNGQIWLTGQEVNNIPLGILGGLVSFIVTMIIWKIICELLIIVFRYFEAGTNKNFQ</sequence>
<proteinExistence type="predicted"/>
<evidence type="ECO:0000313" key="2">
    <source>
        <dbReference type="EMBL" id="SHH81757.1"/>
    </source>
</evidence>
<feature type="transmembrane region" description="Helical" evidence="1">
    <location>
        <begin position="12"/>
        <end position="32"/>
    </location>
</feature>
<keyword evidence="1" id="KW-0472">Membrane</keyword>
<accession>A0A1M5W2S8</accession>
<feature type="transmembrane region" description="Helical" evidence="1">
    <location>
        <begin position="73"/>
        <end position="97"/>
    </location>
</feature>
<name>A0A1M5W2S8_9FIRM</name>
<dbReference type="AlphaFoldDB" id="A0A1M5W2S8"/>
<keyword evidence="1" id="KW-0812">Transmembrane</keyword>
<dbReference type="RefSeq" id="WP_073028929.1">
    <property type="nucleotide sequence ID" value="NZ_FQXJ01000005.1"/>
</dbReference>
<evidence type="ECO:0000313" key="3">
    <source>
        <dbReference type="Proteomes" id="UP000183954"/>
    </source>
</evidence>
<dbReference type="Proteomes" id="UP000183954">
    <property type="component" value="Unassembled WGS sequence"/>
</dbReference>
<dbReference type="STRING" id="1121420.SAMN02746098_01425"/>